<feature type="domain" description="Metaxin glutathione S-transferase" evidence="3">
    <location>
        <begin position="197"/>
        <end position="259"/>
    </location>
</feature>
<dbReference type="InterPro" id="IPR012336">
    <property type="entry name" value="Thioredoxin-like_fold"/>
</dbReference>
<dbReference type="Proteomes" id="UP000218231">
    <property type="component" value="Unassembled WGS sequence"/>
</dbReference>
<feature type="domain" description="Thioredoxin-like fold" evidence="4">
    <location>
        <begin position="61"/>
        <end position="139"/>
    </location>
</feature>
<gene>
    <name evidence="5" type="ORF">WR25_14210</name>
</gene>
<dbReference type="SFLD" id="SFLDG01200">
    <property type="entry name" value="SUF1.1"/>
    <property type="match status" value="1"/>
</dbReference>
<dbReference type="InterPro" id="IPR033468">
    <property type="entry name" value="Metaxin_GST"/>
</dbReference>
<dbReference type="Pfam" id="PF17172">
    <property type="entry name" value="GST_N_4"/>
    <property type="match status" value="1"/>
</dbReference>
<protein>
    <recommendedName>
        <fullName evidence="7">GST C-terminal domain-containing protein</fullName>
    </recommendedName>
</protein>
<dbReference type="Gene3D" id="1.20.1050.10">
    <property type="match status" value="1"/>
</dbReference>
<reference evidence="5 6" key="1">
    <citation type="journal article" date="2017" name="Curr. Biol.">
        <title>Genome architecture and evolution of a unichromosomal asexual nematode.</title>
        <authorList>
            <person name="Fradin H."/>
            <person name="Zegar C."/>
            <person name="Gutwein M."/>
            <person name="Lucas J."/>
            <person name="Kovtun M."/>
            <person name="Corcoran D."/>
            <person name="Baugh L.R."/>
            <person name="Kiontke K."/>
            <person name="Gunsalus K."/>
            <person name="Fitch D.H."/>
            <person name="Piano F."/>
        </authorList>
    </citation>
    <scope>NUCLEOTIDE SEQUENCE [LARGE SCALE GENOMIC DNA]</scope>
    <source>
        <strain evidence="5">PF1309</strain>
    </source>
</reference>
<dbReference type="Pfam" id="PF17171">
    <property type="entry name" value="GST_C_6"/>
    <property type="match status" value="1"/>
</dbReference>
<dbReference type="SFLD" id="SFLDS00019">
    <property type="entry name" value="Glutathione_Transferase_(cytos"/>
    <property type="match status" value="1"/>
</dbReference>
<dbReference type="InterPro" id="IPR026928">
    <property type="entry name" value="FAX/IsoI-like"/>
</dbReference>
<dbReference type="SUPFAM" id="SSF47616">
    <property type="entry name" value="GST C-terminal domain-like"/>
    <property type="match status" value="1"/>
</dbReference>
<keyword evidence="2" id="KW-0472">Membrane</keyword>
<dbReference type="PANTHER" id="PTHR12289:SF32">
    <property type="entry name" value="GST_C_6 DOMAIN-CONTAINING PROTEIN"/>
    <property type="match status" value="1"/>
</dbReference>
<dbReference type="InterPro" id="IPR036282">
    <property type="entry name" value="Glutathione-S-Trfase_C_sf"/>
</dbReference>
<dbReference type="SUPFAM" id="SSF52833">
    <property type="entry name" value="Thioredoxin-like"/>
    <property type="match status" value="1"/>
</dbReference>
<evidence type="ECO:0000313" key="5">
    <source>
        <dbReference type="EMBL" id="PAV87404.1"/>
    </source>
</evidence>
<dbReference type="AlphaFoldDB" id="A0A2A2LMG5"/>
<keyword evidence="2" id="KW-1133">Transmembrane helix</keyword>
<name>A0A2A2LMG5_9BILA</name>
<evidence type="ECO:0000256" key="1">
    <source>
        <dbReference type="ARBA" id="ARBA00006475"/>
    </source>
</evidence>
<keyword evidence="2" id="KW-0812">Transmembrane</keyword>
<evidence type="ECO:0008006" key="7">
    <source>
        <dbReference type="Google" id="ProtNLM"/>
    </source>
</evidence>
<dbReference type="PANTHER" id="PTHR12289">
    <property type="entry name" value="METAXIN RELATED"/>
    <property type="match status" value="1"/>
</dbReference>
<keyword evidence="6" id="KW-1185">Reference proteome</keyword>
<dbReference type="InterPro" id="IPR036249">
    <property type="entry name" value="Thioredoxin-like_sf"/>
</dbReference>
<comment type="similarity">
    <text evidence="1">Belongs to the FAX family.</text>
</comment>
<organism evidence="5 6">
    <name type="scientific">Diploscapter pachys</name>
    <dbReference type="NCBI Taxonomy" id="2018661"/>
    <lineage>
        <taxon>Eukaryota</taxon>
        <taxon>Metazoa</taxon>
        <taxon>Ecdysozoa</taxon>
        <taxon>Nematoda</taxon>
        <taxon>Chromadorea</taxon>
        <taxon>Rhabditida</taxon>
        <taxon>Rhabditina</taxon>
        <taxon>Rhabditomorpha</taxon>
        <taxon>Rhabditoidea</taxon>
        <taxon>Rhabditidae</taxon>
        <taxon>Diploscapter</taxon>
    </lineage>
</organism>
<evidence type="ECO:0000259" key="4">
    <source>
        <dbReference type="Pfam" id="PF17172"/>
    </source>
</evidence>
<dbReference type="CDD" id="cd03193">
    <property type="entry name" value="GST_C_Metaxin"/>
    <property type="match status" value="1"/>
</dbReference>
<dbReference type="Gene3D" id="3.40.30.10">
    <property type="entry name" value="Glutaredoxin"/>
    <property type="match status" value="1"/>
</dbReference>
<comment type="caution">
    <text evidence="5">The sequence shown here is derived from an EMBL/GenBank/DDBJ whole genome shotgun (WGS) entry which is preliminary data.</text>
</comment>
<dbReference type="EMBL" id="LIAE01006569">
    <property type="protein sequence ID" value="PAV87404.1"/>
    <property type="molecule type" value="Genomic_DNA"/>
</dbReference>
<evidence type="ECO:0000259" key="3">
    <source>
        <dbReference type="Pfam" id="PF17171"/>
    </source>
</evidence>
<dbReference type="OrthoDB" id="5809458at2759"/>
<accession>A0A2A2LMG5</accession>
<dbReference type="InterPro" id="IPR050931">
    <property type="entry name" value="Mito_Protein_Transport_Metaxin"/>
</dbReference>
<evidence type="ECO:0000256" key="2">
    <source>
        <dbReference type="SAM" id="Phobius"/>
    </source>
</evidence>
<dbReference type="GO" id="GO:0005737">
    <property type="term" value="C:cytoplasm"/>
    <property type="evidence" value="ECO:0007669"/>
    <property type="project" value="TreeGrafter"/>
</dbReference>
<sequence length="270" mass="31590">MSCCCCCPATLAIGAVVIYLIYKFFFKKERKEPELQVQNWEKDTVYLFQFSRPQHMPNLSPFCLKVETLLRAHKIKHEIRETTKLRSKYGLLPFIELNGKHYADSQLIDFVLREHFKIDQYATKYDEGVARAIDRMIDSFTFGEFCQNLVKILHLPSVVSAILGGFVMPLFIGCKFKQRVNTIVGPFSQEEFLLLFRKDMEAVANVLGDKKYLFGDKITSADCTLWALLAISYYASYEVTIQRIIREEFKPIQEYLDRIRHELYPDDFSR</sequence>
<dbReference type="InterPro" id="IPR040079">
    <property type="entry name" value="Glutathione_S-Trfase"/>
</dbReference>
<proteinExistence type="inferred from homology"/>
<evidence type="ECO:0000313" key="6">
    <source>
        <dbReference type="Proteomes" id="UP000218231"/>
    </source>
</evidence>
<feature type="transmembrane region" description="Helical" evidence="2">
    <location>
        <begin position="152"/>
        <end position="172"/>
    </location>
</feature>
<dbReference type="SFLD" id="SFLDG01180">
    <property type="entry name" value="SUF1"/>
    <property type="match status" value="1"/>
</dbReference>